<feature type="region of interest" description="Disordered" evidence="1">
    <location>
        <begin position="72"/>
        <end position="96"/>
    </location>
</feature>
<evidence type="ECO:0000313" key="3">
    <source>
        <dbReference type="Proteomes" id="UP000077521"/>
    </source>
</evidence>
<dbReference type="Proteomes" id="UP000077521">
    <property type="component" value="Unassembled WGS sequence"/>
</dbReference>
<dbReference type="EMBL" id="LWDF02001727">
    <property type="protein sequence ID" value="KAE8237586.1"/>
    <property type="molecule type" value="Genomic_DNA"/>
</dbReference>
<reference evidence="2" key="1">
    <citation type="submission" date="2016-04" db="EMBL/GenBank/DDBJ databases">
        <authorList>
            <person name="Nguyen H.D."/>
            <person name="Samba Siva P."/>
            <person name="Cullis J."/>
            <person name="Levesque C.A."/>
            <person name="Hambleton S."/>
        </authorList>
    </citation>
    <scope>NUCLEOTIDE SEQUENCE</scope>
    <source>
        <strain evidence="2">DAOMC 236416</strain>
    </source>
</reference>
<accession>A0A177TLC7</accession>
<comment type="caution">
    <text evidence="2">The sequence shown here is derived from an EMBL/GenBank/DDBJ whole genome shotgun (WGS) entry which is preliminary data.</text>
</comment>
<evidence type="ECO:0000313" key="2">
    <source>
        <dbReference type="EMBL" id="KAE8237586.1"/>
    </source>
</evidence>
<sequence length="96" mass="10341">MPTSVLEALHSKLPCSPALQQSSVLEALHFEFRTPLRSSNSGPSGLARTRSGQRYQDDFQASSITALSRGYRAGQQLDSQSSKHGLQQGWAGLPVA</sequence>
<evidence type="ECO:0000256" key="1">
    <source>
        <dbReference type="SAM" id="MobiDB-lite"/>
    </source>
</evidence>
<reference evidence="2" key="2">
    <citation type="journal article" date="2019" name="IMA Fungus">
        <title>Genome sequencing and comparison of five Tilletia species to identify candidate genes for the detection of regulated species infecting wheat.</title>
        <authorList>
            <person name="Nguyen H.D.T."/>
            <person name="Sultana T."/>
            <person name="Kesanakurti P."/>
            <person name="Hambleton S."/>
        </authorList>
    </citation>
    <scope>NUCLEOTIDE SEQUENCE</scope>
    <source>
        <strain evidence="2">DAOMC 236416</strain>
    </source>
</reference>
<keyword evidence="3" id="KW-1185">Reference proteome</keyword>
<feature type="region of interest" description="Disordered" evidence="1">
    <location>
        <begin position="36"/>
        <end position="55"/>
    </location>
</feature>
<proteinExistence type="predicted"/>
<organism evidence="2 3">
    <name type="scientific">Tilletia indica</name>
    <dbReference type="NCBI Taxonomy" id="43049"/>
    <lineage>
        <taxon>Eukaryota</taxon>
        <taxon>Fungi</taxon>
        <taxon>Dikarya</taxon>
        <taxon>Basidiomycota</taxon>
        <taxon>Ustilaginomycotina</taxon>
        <taxon>Exobasidiomycetes</taxon>
        <taxon>Tilletiales</taxon>
        <taxon>Tilletiaceae</taxon>
        <taxon>Tilletia</taxon>
    </lineage>
</organism>
<protein>
    <submittedName>
        <fullName evidence="2">Uncharacterized protein</fullName>
    </submittedName>
</protein>
<feature type="compositionally biased region" description="Polar residues" evidence="1">
    <location>
        <begin position="76"/>
        <end position="85"/>
    </location>
</feature>
<dbReference type="AlphaFoldDB" id="A0A177TLC7"/>
<name>A0A177TLC7_9BASI</name>
<gene>
    <name evidence="2" type="ORF">A4X13_0g8728</name>
</gene>